<keyword evidence="2 4" id="KW-0472">Membrane</keyword>
<dbReference type="SUPFAM" id="SSF50998">
    <property type="entry name" value="Quinoprotein alcohol dehydrogenase-like"/>
    <property type="match status" value="1"/>
</dbReference>
<gene>
    <name evidence="4" type="primary">bamB</name>
    <name evidence="6" type="ORF">BECKLPF1236A_GA0070988_102278</name>
    <name evidence="7" type="ORF">BECKLPF1236C_GA0070990_102191</name>
</gene>
<comment type="subcellular location">
    <subcellularLocation>
        <location evidence="4">Cell outer membrane</location>
    </subcellularLocation>
</comment>
<sequence length="414" mass="45541">MRYSRFSYRSQPPRHGVTVRKLGAWFVIALLASLSGCETINFWGKDNKNAALSPAPLMEFEPQERLQKLWEQRIGDVGDDPYVKLIPVVGGKRLFIATLEGNVHAYDTSTGKPLWETHLELPIRGGPGLGKTAIFVGTNNGDVVALSQDNGKVLWRAKVSSEVLAKPRERLGVVVVRTIDGKLFGLDRKDGAQRWVYERSVPILTLRGTSAPVFGGDLVISGFDGGQLAAISIEEGYTAWETRVALPMGRSDIERMVDIDGELTVMGNVVYAVTFQGQVAAVDMRSGETIWKRDMSSTAGLDAHGGNLYLTDEQSHLWALDRRSGESLWHQTKFERRRLTAPVGFSPTDARNYVAIGDFEGYLHILDGNSGRIVARVHVDKQGIVNPPIIARDTDTLYVYGSSGTLAAFRIIGN</sequence>
<dbReference type="InterPro" id="IPR002372">
    <property type="entry name" value="PQQ_rpt_dom"/>
</dbReference>
<evidence type="ECO:0000259" key="5">
    <source>
        <dbReference type="Pfam" id="PF13360"/>
    </source>
</evidence>
<comment type="subunit">
    <text evidence="4">Part of the Bam complex.</text>
</comment>
<dbReference type="PANTHER" id="PTHR34512:SF30">
    <property type="entry name" value="OUTER MEMBRANE PROTEIN ASSEMBLY FACTOR BAMB"/>
    <property type="match status" value="1"/>
</dbReference>
<keyword evidence="3 4" id="KW-0998">Cell outer membrane</keyword>
<dbReference type="GO" id="GO:0043165">
    <property type="term" value="P:Gram-negative-bacterium-type cell outer membrane assembly"/>
    <property type="evidence" value="ECO:0007669"/>
    <property type="project" value="UniProtKB-UniRule"/>
</dbReference>
<dbReference type="Gene3D" id="2.130.10.10">
    <property type="entry name" value="YVTN repeat-like/Quinoprotein amine dehydrogenase"/>
    <property type="match status" value="1"/>
</dbReference>
<dbReference type="AlphaFoldDB" id="A0A450WR43"/>
<organism evidence="6">
    <name type="scientific">Candidatus Kentrum sp. LPFa</name>
    <dbReference type="NCBI Taxonomy" id="2126335"/>
    <lineage>
        <taxon>Bacteria</taxon>
        <taxon>Pseudomonadati</taxon>
        <taxon>Pseudomonadota</taxon>
        <taxon>Gammaproteobacteria</taxon>
        <taxon>Candidatus Kentrum</taxon>
    </lineage>
</organism>
<dbReference type="PANTHER" id="PTHR34512">
    <property type="entry name" value="CELL SURFACE PROTEIN"/>
    <property type="match status" value="1"/>
</dbReference>
<dbReference type="InterPro" id="IPR018391">
    <property type="entry name" value="PQQ_b-propeller_rpt"/>
</dbReference>
<dbReference type="SMART" id="SM00564">
    <property type="entry name" value="PQQ"/>
    <property type="match status" value="7"/>
</dbReference>
<dbReference type="Pfam" id="PF13360">
    <property type="entry name" value="PQQ_2"/>
    <property type="match status" value="1"/>
</dbReference>
<comment type="function">
    <text evidence="4">Part of the outer membrane protein assembly complex, which is involved in assembly and insertion of beta-barrel proteins into the outer membrane.</text>
</comment>
<dbReference type="InterPro" id="IPR017687">
    <property type="entry name" value="BamB"/>
</dbReference>
<evidence type="ECO:0000313" key="7">
    <source>
        <dbReference type="EMBL" id="VFK33686.1"/>
    </source>
</evidence>
<comment type="similarity">
    <text evidence="4">Belongs to the BamB family.</text>
</comment>
<dbReference type="NCBIfam" id="TIGR03300">
    <property type="entry name" value="assembly_YfgL"/>
    <property type="match status" value="1"/>
</dbReference>
<dbReference type="EMBL" id="CAADFP010000219">
    <property type="protein sequence ID" value="VFK33686.1"/>
    <property type="molecule type" value="Genomic_DNA"/>
</dbReference>
<dbReference type="HAMAP" id="MF_00923">
    <property type="entry name" value="OM_assembly_BamB"/>
    <property type="match status" value="1"/>
</dbReference>
<evidence type="ECO:0000256" key="1">
    <source>
        <dbReference type="ARBA" id="ARBA00022729"/>
    </source>
</evidence>
<dbReference type="GO" id="GO:0051205">
    <property type="term" value="P:protein insertion into membrane"/>
    <property type="evidence" value="ECO:0007669"/>
    <property type="project" value="UniProtKB-UniRule"/>
</dbReference>
<dbReference type="EMBL" id="CAADFM010000227">
    <property type="protein sequence ID" value="VFK19536.1"/>
    <property type="molecule type" value="Genomic_DNA"/>
</dbReference>
<dbReference type="GO" id="GO:0009279">
    <property type="term" value="C:cell outer membrane"/>
    <property type="evidence" value="ECO:0007669"/>
    <property type="project" value="UniProtKB-SubCell"/>
</dbReference>
<evidence type="ECO:0000256" key="2">
    <source>
        <dbReference type="ARBA" id="ARBA00023136"/>
    </source>
</evidence>
<evidence type="ECO:0000256" key="4">
    <source>
        <dbReference type="HAMAP-Rule" id="MF_00923"/>
    </source>
</evidence>
<evidence type="ECO:0000256" key="3">
    <source>
        <dbReference type="ARBA" id="ARBA00023237"/>
    </source>
</evidence>
<proteinExistence type="inferred from homology"/>
<dbReference type="InterPro" id="IPR011047">
    <property type="entry name" value="Quinoprotein_ADH-like_sf"/>
</dbReference>
<accession>A0A450WR43</accession>
<evidence type="ECO:0000313" key="6">
    <source>
        <dbReference type="EMBL" id="VFK19536.1"/>
    </source>
</evidence>
<name>A0A450WR43_9GAMM</name>
<keyword evidence="1 4" id="KW-0732">Signal</keyword>
<reference evidence="6" key="1">
    <citation type="submission" date="2019-02" db="EMBL/GenBank/DDBJ databases">
        <authorList>
            <person name="Gruber-Vodicka R. H."/>
            <person name="Seah K. B. B."/>
        </authorList>
    </citation>
    <scope>NUCLEOTIDE SEQUENCE</scope>
    <source>
        <strain evidence="6">BECK_S312</strain>
        <strain evidence="7">BECK_S426</strain>
    </source>
</reference>
<protein>
    <recommendedName>
        <fullName evidence="4">Outer membrane protein assembly factor BamB</fullName>
    </recommendedName>
</protein>
<dbReference type="InterPro" id="IPR015943">
    <property type="entry name" value="WD40/YVTN_repeat-like_dom_sf"/>
</dbReference>
<feature type="domain" description="Pyrrolo-quinoline quinone repeat" evidence="5">
    <location>
        <begin position="123"/>
        <end position="331"/>
    </location>
</feature>